<feature type="non-terminal residue" evidence="1">
    <location>
        <position position="1"/>
    </location>
</feature>
<comment type="caution">
    <text evidence="1">The sequence shown here is derived from an EMBL/GenBank/DDBJ whole genome shotgun (WGS) entry which is preliminary data.</text>
</comment>
<reference evidence="1 2" key="1">
    <citation type="submission" date="2017-10" db="EMBL/GenBank/DDBJ databases">
        <title>Resolving the taxonomy of Roseburia spp., Eubacterium rectale and Agathobacter spp. through phylogenomic analysis.</title>
        <authorList>
            <person name="Sheridan P.O."/>
            <person name="Walker A.W."/>
            <person name="Duncan S.H."/>
            <person name="Scott K.P."/>
            <person name="Toole P.W.O."/>
            <person name="Luis P."/>
            <person name="Flint H.J."/>
        </authorList>
    </citation>
    <scope>NUCLEOTIDE SEQUENCE [LARGE SCALE GENOMIC DNA]</scope>
    <source>
        <strain evidence="1 2">JK623</strain>
    </source>
</reference>
<proteinExistence type="predicted"/>
<dbReference type="AlphaFoldDB" id="A0A2G3DZU8"/>
<organism evidence="1 2">
    <name type="scientific">Agathobacter ruminis</name>
    <dbReference type="NCBI Taxonomy" id="1712665"/>
    <lineage>
        <taxon>Bacteria</taxon>
        <taxon>Bacillati</taxon>
        <taxon>Bacillota</taxon>
        <taxon>Clostridia</taxon>
        <taxon>Lachnospirales</taxon>
        <taxon>Lachnospiraceae</taxon>
        <taxon>Agathobacter</taxon>
    </lineage>
</organism>
<sequence>VRISPSPLVAILLCRKATEISRILAMQAGDRKRKARTLESLRDGARFGSIPASQKSYRLYLENFIHDKIDNQLIDD</sequence>
<dbReference type="EMBL" id="PDYG01000133">
    <property type="protein sequence ID" value="PHU36524.1"/>
    <property type="molecule type" value="Genomic_DNA"/>
</dbReference>
<feature type="non-terminal residue" evidence="1">
    <location>
        <position position="76"/>
    </location>
</feature>
<accession>A0A2G3DZU8</accession>
<dbReference type="Proteomes" id="UP000224563">
    <property type="component" value="Unassembled WGS sequence"/>
</dbReference>
<protein>
    <submittedName>
        <fullName evidence="1">Uncharacterized protein</fullName>
    </submittedName>
</protein>
<keyword evidence="2" id="KW-1185">Reference proteome</keyword>
<evidence type="ECO:0000313" key="2">
    <source>
        <dbReference type="Proteomes" id="UP000224563"/>
    </source>
</evidence>
<evidence type="ECO:0000313" key="1">
    <source>
        <dbReference type="EMBL" id="PHU36524.1"/>
    </source>
</evidence>
<gene>
    <name evidence="1" type="ORF">CSX02_12090</name>
</gene>
<reference evidence="1 2" key="2">
    <citation type="submission" date="2017-10" db="EMBL/GenBank/DDBJ databases">
        <authorList>
            <person name="Banno H."/>
            <person name="Chua N.-H."/>
        </authorList>
    </citation>
    <scope>NUCLEOTIDE SEQUENCE [LARGE SCALE GENOMIC DNA]</scope>
    <source>
        <strain evidence="1 2">JK623</strain>
    </source>
</reference>
<name>A0A2G3DZU8_9FIRM</name>
<dbReference type="RefSeq" id="WP_207653790.1">
    <property type="nucleotide sequence ID" value="NZ_PDYG01000133.1"/>
</dbReference>